<comment type="caution">
    <text evidence="2">The sequence shown here is derived from an EMBL/GenBank/DDBJ whole genome shotgun (WGS) entry which is preliminary data.</text>
</comment>
<gene>
    <name evidence="2" type="ORF">JD77_05308</name>
</gene>
<feature type="region of interest" description="Disordered" evidence="1">
    <location>
        <begin position="1"/>
        <end position="74"/>
    </location>
</feature>
<name>A0A562IHS7_MICOL</name>
<feature type="region of interest" description="Disordered" evidence="1">
    <location>
        <begin position="95"/>
        <end position="134"/>
    </location>
</feature>
<organism evidence="2 3">
    <name type="scientific">Micromonospora olivasterospora</name>
    <dbReference type="NCBI Taxonomy" id="1880"/>
    <lineage>
        <taxon>Bacteria</taxon>
        <taxon>Bacillati</taxon>
        <taxon>Actinomycetota</taxon>
        <taxon>Actinomycetes</taxon>
        <taxon>Micromonosporales</taxon>
        <taxon>Micromonosporaceae</taxon>
        <taxon>Micromonospora</taxon>
    </lineage>
</organism>
<dbReference type="EMBL" id="VLKE01000001">
    <property type="protein sequence ID" value="TWH70285.1"/>
    <property type="molecule type" value="Genomic_DNA"/>
</dbReference>
<feature type="compositionally biased region" description="Low complexity" evidence="1">
    <location>
        <begin position="46"/>
        <end position="67"/>
    </location>
</feature>
<protein>
    <submittedName>
        <fullName evidence="2">Uncharacterized protein</fullName>
    </submittedName>
</protein>
<dbReference type="RefSeq" id="WP_246140962.1">
    <property type="nucleotide sequence ID" value="NZ_BAAATQ010000139.1"/>
</dbReference>
<proteinExistence type="predicted"/>
<keyword evidence="3" id="KW-1185">Reference proteome</keyword>
<dbReference type="AlphaFoldDB" id="A0A562IHS7"/>
<feature type="compositionally biased region" description="Low complexity" evidence="1">
    <location>
        <begin position="15"/>
        <end position="31"/>
    </location>
</feature>
<evidence type="ECO:0000313" key="3">
    <source>
        <dbReference type="Proteomes" id="UP000319825"/>
    </source>
</evidence>
<evidence type="ECO:0000313" key="2">
    <source>
        <dbReference type="EMBL" id="TWH70285.1"/>
    </source>
</evidence>
<evidence type="ECO:0000256" key="1">
    <source>
        <dbReference type="SAM" id="MobiDB-lite"/>
    </source>
</evidence>
<feature type="compositionally biased region" description="Low complexity" evidence="1">
    <location>
        <begin position="108"/>
        <end position="128"/>
    </location>
</feature>
<sequence>MTLPRAATRQVGENTCTPATATSSPASRTPTYWPVSSIRGSNQFPGYATAYSSSSAGRSARPSTSPAGPTCASRAGSVNAIRWCAAASDTSYQRATVASRPGDRCAHSRAGNTGASSSNSVASSPARSGAANASNVGVATPWYSSATWSPRRYHDVYGQKKSSRSPSW</sequence>
<reference evidence="2 3" key="1">
    <citation type="submission" date="2019-07" db="EMBL/GenBank/DDBJ databases">
        <title>R&amp;d 2014.</title>
        <authorList>
            <person name="Klenk H.-P."/>
        </authorList>
    </citation>
    <scope>NUCLEOTIDE SEQUENCE [LARGE SCALE GENOMIC DNA]</scope>
    <source>
        <strain evidence="2 3">DSM 43868</strain>
    </source>
</reference>
<dbReference type="Proteomes" id="UP000319825">
    <property type="component" value="Unassembled WGS sequence"/>
</dbReference>
<accession>A0A562IHS7</accession>